<organism evidence="2 3">
    <name type="scientific">Paramecium pentaurelia</name>
    <dbReference type="NCBI Taxonomy" id="43138"/>
    <lineage>
        <taxon>Eukaryota</taxon>
        <taxon>Sar</taxon>
        <taxon>Alveolata</taxon>
        <taxon>Ciliophora</taxon>
        <taxon>Intramacronucleata</taxon>
        <taxon>Oligohymenophorea</taxon>
        <taxon>Peniculida</taxon>
        <taxon>Parameciidae</taxon>
        <taxon>Paramecium</taxon>
    </lineage>
</organism>
<proteinExistence type="predicted"/>
<evidence type="ECO:0000313" key="3">
    <source>
        <dbReference type="Proteomes" id="UP000689195"/>
    </source>
</evidence>
<dbReference type="OrthoDB" id="309514at2759"/>
<dbReference type="EMBL" id="CAJJDO010000082">
    <property type="protein sequence ID" value="CAD8184088.1"/>
    <property type="molecule type" value="Genomic_DNA"/>
</dbReference>
<dbReference type="PANTHER" id="PTHR23084:SF263">
    <property type="entry name" value="MORN REPEAT-CONTAINING PROTEIN 1"/>
    <property type="match status" value="1"/>
</dbReference>
<evidence type="ECO:0008006" key="4">
    <source>
        <dbReference type="Google" id="ProtNLM"/>
    </source>
</evidence>
<evidence type="ECO:0000256" key="1">
    <source>
        <dbReference type="ARBA" id="ARBA00022737"/>
    </source>
</evidence>
<keyword evidence="1" id="KW-0677">Repeat</keyword>
<dbReference type="AlphaFoldDB" id="A0A8S1W170"/>
<gene>
    <name evidence="2" type="ORF">PPENT_87.1.T0820133</name>
</gene>
<reference evidence="2" key="1">
    <citation type="submission" date="2021-01" db="EMBL/GenBank/DDBJ databases">
        <authorList>
            <consortium name="Genoscope - CEA"/>
            <person name="William W."/>
        </authorList>
    </citation>
    <scope>NUCLEOTIDE SEQUENCE</scope>
</reference>
<accession>A0A8S1W170</accession>
<keyword evidence="3" id="KW-1185">Reference proteome</keyword>
<dbReference type="Proteomes" id="UP000689195">
    <property type="component" value="Unassembled WGS sequence"/>
</dbReference>
<dbReference type="SMART" id="SM00698">
    <property type="entry name" value="MORN"/>
    <property type="match status" value="5"/>
</dbReference>
<dbReference type="PANTHER" id="PTHR23084">
    <property type="entry name" value="PHOSPHATIDYLINOSITOL-4-PHOSPHATE 5-KINASE RELATED"/>
    <property type="match status" value="1"/>
</dbReference>
<comment type="caution">
    <text evidence="2">The sequence shown here is derived from an EMBL/GenBank/DDBJ whole genome shotgun (WGS) entry which is preliminary data.</text>
</comment>
<sequence>MKISFRFCLNDHFTYIDQEYYSQNKVIGICMKESCKHQRFVCQECIYKDHSDHQNMISTFDNLEQQISNRFGDTFLDIHDVFDQIYQQQEFQVIKQQIYDEFDKLETQFNENQKQIKELLDAYKIISKIKDGYIMEINVDDFNILSEIFQNQKINNQQALNSNLTLLRNKSMQLTTKLKEIQQYIISSNTNIENLDFGKFINRNIKQKIISQFYTQNLLDYSLVPCEYQYIRGVKIGELENNNEIYYGQINEKQVKHGKGMQIIKNGDIIYEGIWEQDQFQWGQKTTFNENTECCIFQGKMVNKKLNGLGLKKSSFEYEIKGNFIDDKVSGNVILTTDKGDLYKGEFYENKKHGRGVLQTIKGDKYDGSFYNDKKQGAGTYYFSNGDIYKGSFQDDQINGRGQLICYNTGDVYTGIFKNNKKEGEFDVKHSNGQIDQVVFKNDQQNGKVKAIIKKSAQAIKGTIFHDRKQ</sequence>
<evidence type="ECO:0000313" key="2">
    <source>
        <dbReference type="EMBL" id="CAD8184088.1"/>
    </source>
</evidence>
<dbReference type="InterPro" id="IPR003409">
    <property type="entry name" value="MORN"/>
</dbReference>
<name>A0A8S1W170_9CILI</name>
<dbReference type="Pfam" id="PF02493">
    <property type="entry name" value="MORN"/>
    <property type="match status" value="4"/>
</dbReference>
<protein>
    <recommendedName>
        <fullName evidence="4">MORN repeat protein</fullName>
    </recommendedName>
</protein>